<keyword evidence="2" id="KW-1185">Reference proteome</keyword>
<dbReference type="RefSeq" id="XP_026290683.1">
    <property type="nucleotide sequence ID" value="XM_026434898.2"/>
</dbReference>
<name>A0A6J1TBL1_FRAOC</name>
<evidence type="ECO:0000313" key="3">
    <source>
        <dbReference type="RefSeq" id="XP_026290683.1"/>
    </source>
</evidence>
<evidence type="ECO:0000313" key="2">
    <source>
        <dbReference type="Proteomes" id="UP000504606"/>
    </source>
</evidence>
<feature type="region of interest" description="Disordered" evidence="1">
    <location>
        <begin position="351"/>
        <end position="396"/>
    </location>
</feature>
<sequence>MDSFLIDFDSPKQSRGNVPLIPESLGTWNAPMLFSSNDIESNPFDLVECQVAAKTAAENDPFEMCFSNALNCKEDKSKDTEAPLFECFNNSIKSPKAVAKTMSSSLPDLRKLSGKELPSKIPSGSGTTSYETKNHSIPVVTANDCIKIHNSTSAWNCLEDITPPDFLMNSTVDMSCFFDDTLSTSIINLATLEDTSVLLEENSSPYVTNKITTELKGSHQATYKSDEELRLLTQKKIENLINKAEKDVEHEIEESLVQRRRSIQSLSNPSPEILALCTPRKQSFKTDQTNWSLEKWSENELKKLDLILPNTSNKPTRSKNDSSPAAYLNVPRLYIEEELCLSSLKISTLGDTCTQTSKSPRQLTPVKQKSLSLSNLTSGTDSVKKTSSVSPSSMSPTLLPLPLCEDAVRNLSLCSKYSPSQGNSLNQQKIDSGNTQRNVIAHSGKEQAKITLRKPAIPLKSQSKMAPMKATAPVQNMTRIKSSLLTSSKPSTSIVSGRKSALKEPATSHSVNRMAQSPRRTLSGSLPNLSSQGSKPPTKLPSPRRSGSVLPPHATNLKKRSESIKEKNSHQNSGLSSSFHHSPRPLRKSSSCRTGNHARVLAEINTCPSARMSPKCRVNQAETPRRGRSMLTEKENYM</sequence>
<dbReference type="GeneID" id="113215285"/>
<protein>
    <submittedName>
        <fullName evidence="3">Uncharacterized protein LOC113215285</fullName>
    </submittedName>
</protein>
<evidence type="ECO:0000256" key="1">
    <source>
        <dbReference type="SAM" id="MobiDB-lite"/>
    </source>
</evidence>
<feature type="region of interest" description="Disordered" evidence="1">
    <location>
        <begin position="454"/>
        <end position="594"/>
    </location>
</feature>
<dbReference type="KEGG" id="foc:113215285"/>
<accession>A0A6J1TBL1</accession>
<feature type="region of interest" description="Disordered" evidence="1">
    <location>
        <begin position="615"/>
        <end position="638"/>
    </location>
</feature>
<feature type="compositionally biased region" description="Low complexity" evidence="1">
    <location>
        <begin position="377"/>
        <end position="396"/>
    </location>
</feature>
<proteinExistence type="predicted"/>
<feature type="compositionally biased region" description="Basic and acidic residues" evidence="1">
    <location>
        <begin position="559"/>
        <end position="569"/>
    </location>
</feature>
<feature type="compositionally biased region" description="Low complexity" evidence="1">
    <location>
        <begin position="480"/>
        <end position="494"/>
    </location>
</feature>
<dbReference type="AlphaFoldDB" id="A0A6J1TBL1"/>
<feature type="compositionally biased region" description="Polar residues" evidence="1">
    <location>
        <begin position="351"/>
        <end position="376"/>
    </location>
</feature>
<dbReference type="OrthoDB" id="8196111at2759"/>
<feature type="compositionally biased region" description="Polar residues" evidence="1">
    <location>
        <begin position="570"/>
        <end position="580"/>
    </location>
</feature>
<reference evidence="3" key="1">
    <citation type="submission" date="2025-08" db="UniProtKB">
        <authorList>
            <consortium name="RefSeq"/>
        </authorList>
    </citation>
    <scope>IDENTIFICATION</scope>
    <source>
        <tissue evidence="3">Whole organism</tissue>
    </source>
</reference>
<feature type="compositionally biased region" description="Polar residues" evidence="1">
    <location>
        <begin position="507"/>
        <end position="535"/>
    </location>
</feature>
<dbReference type="Proteomes" id="UP000504606">
    <property type="component" value="Unplaced"/>
</dbReference>
<organism evidence="2 3">
    <name type="scientific">Frankliniella occidentalis</name>
    <name type="common">Western flower thrips</name>
    <name type="synonym">Euthrips occidentalis</name>
    <dbReference type="NCBI Taxonomy" id="133901"/>
    <lineage>
        <taxon>Eukaryota</taxon>
        <taxon>Metazoa</taxon>
        <taxon>Ecdysozoa</taxon>
        <taxon>Arthropoda</taxon>
        <taxon>Hexapoda</taxon>
        <taxon>Insecta</taxon>
        <taxon>Pterygota</taxon>
        <taxon>Neoptera</taxon>
        <taxon>Paraneoptera</taxon>
        <taxon>Thysanoptera</taxon>
        <taxon>Terebrantia</taxon>
        <taxon>Thripoidea</taxon>
        <taxon>Thripidae</taxon>
        <taxon>Frankliniella</taxon>
    </lineage>
</organism>
<gene>
    <name evidence="3" type="primary">LOC113215285</name>
</gene>